<dbReference type="PIRSF" id="PIRSF016184">
    <property type="entry name" value="PhzC_PhzF"/>
    <property type="match status" value="1"/>
</dbReference>
<reference evidence="3 4" key="1">
    <citation type="submission" date="2021-06" db="EMBL/GenBank/DDBJ databases">
        <authorList>
            <person name="Sun Q."/>
            <person name="Li D."/>
        </authorList>
    </citation>
    <scope>NUCLEOTIDE SEQUENCE [LARGE SCALE GENOMIC DNA]</scope>
    <source>
        <strain evidence="3 4">MSJ-11</strain>
    </source>
</reference>
<comment type="caution">
    <text evidence="3">The sequence shown here is derived from an EMBL/GenBank/DDBJ whole genome shotgun (WGS) entry which is preliminary data.</text>
</comment>
<protein>
    <submittedName>
        <fullName evidence="3">PhzF family phenazine biosynthesis protein</fullName>
    </submittedName>
</protein>
<dbReference type="Pfam" id="PF02567">
    <property type="entry name" value="PhzC-PhzF"/>
    <property type="match status" value="1"/>
</dbReference>
<sequence length="276" mass="30978">MEKNKLPIYIVDAFAKEAFGGNPAGVCILNHSIEDKEMQLIAKEINLSETAFVTIDENSLKNNEFNLRWFTPKVEVSMCGHGTLATAQVLFEEIGVEENEIKFQTQSGVLVAKKGENGIVLDFPIDKYEMVEVPVELLKAMGIENCKEAAYGKNTKKLILRVEKEEEVLKLTPNFEGMKNLNFNIDVKGVGVTTKGREYDFITRYFNPWAGINEDPVTGTVHTALAKYWGDILGKREFKAYQASDRGGEIIIKIIENGRMEMIGKGIIMLKGEINF</sequence>
<keyword evidence="2" id="KW-0413">Isomerase</keyword>
<dbReference type="PANTHER" id="PTHR13774:SF17">
    <property type="entry name" value="PHENAZINE BIOSYNTHESIS-LIKE DOMAIN-CONTAINING PROTEIN"/>
    <property type="match status" value="1"/>
</dbReference>
<dbReference type="Proteomes" id="UP000726170">
    <property type="component" value="Unassembled WGS sequence"/>
</dbReference>
<dbReference type="RefSeq" id="WP_216438119.1">
    <property type="nucleotide sequence ID" value="NZ_JAHLQF010000001.1"/>
</dbReference>
<dbReference type="PANTHER" id="PTHR13774">
    <property type="entry name" value="PHENAZINE BIOSYNTHESIS PROTEIN"/>
    <property type="match status" value="1"/>
</dbReference>
<keyword evidence="4" id="KW-1185">Reference proteome</keyword>
<name>A0ABS6EEX0_9CLOT</name>
<comment type="similarity">
    <text evidence="1">Belongs to the PhzF family.</text>
</comment>
<dbReference type="NCBIfam" id="TIGR00654">
    <property type="entry name" value="PhzF_family"/>
    <property type="match status" value="1"/>
</dbReference>
<evidence type="ECO:0000313" key="4">
    <source>
        <dbReference type="Proteomes" id="UP000726170"/>
    </source>
</evidence>
<dbReference type="EMBL" id="JAHLQF010000001">
    <property type="protein sequence ID" value="MBU5483765.1"/>
    <property type="molecule type" value="Genomic_DNA"/>
</dbReference>
<proteinExistence type="inferred from homology"/>
<gene>
    <name evidence="3" type="ORF">KQI86_05435</name>
</gene>
<evidence type="ECO:0000256" key="1">
    <source>
        <dbReference type="ARBA" id="ARBA00008270"/>
    </source>
</evidence>
<accession>A0ABS6EEX0</accession>
<dbReference type="InterPro" id="IPR003719">
    <property type="entry name" value="Phenazine_PhzF-like"/>
</dbReference>
<evidence type="ECO:0000313" key="3">
    <source>
        <dbReference type="EMBL" id="MBU5483765.1"/>
    </source>
</evidence>
<evidence type="ECO:0000256" key="2">
    <source>
        <dbReference type="ARBA" id="ARBA00023235"/>
    </source>
</evidence>
<organism evidence="3 4">
    <name type="scientific">Clostridium mobile</name>
    <dbReference type="NCBI Taxonomy" id="2841512"/>
    <lineage>
        <taxon>Bacteria</taxon>
        <taxon>Bacillati</taxon>
        <taxon>Bacillota</taxon>
        <taxon>Clostridia</taxon>
        <taxon>Eubacteriales</taxon>
        <taxon>Clostridiaceae</taxon>
        <taxon>Clostridium</taxon>
    </lineage>
</organism>